<organism evidence="1 2">
    <name type="scientific">Streblomastix strix</name>
    <dbReference type="NCBI Taxonomy" id="222440"/>
    <lineage>
        <taxon>Eukaryota</taxon>
        <taxon>Metamonada</taxon>
        <taxon>Preaxostyla</taxon>
        <taxon>Oxymonadida</taxon>
        <taxon>Streblomastigidae</taxon>
        <taxon>Streblomastix</taxon>
    </lineage>
</organism>
<reference evidence="1 2" key="1">
    <citation type="submission" date="2019-03" db="EMBL/GenBank/DDBJ databases">
        <title>Single cell metagenomics reveals metabolic interactions within the superorganism composed of flagellate Streblomastix strix and complex community of Bacteroidetes bacteria on its surface.</title>
        <authorList>
            <person name="Treitli S.C."/>
            <person name="Kolisko M."/>
            <person name="Husnik F."/>
            <person name="Keeling P."/>
            <person name="Hampl V."/>
        </authorList>
    </citation>
    <scope>NUCLEOTIDE SEQUENCE [LARGE SCALE GENOMIC DNA]</scope>
    <source>
        <strain evidence="1">ST1C</strain>
    </source>
</reference>
<protein>
    <submittedName>
        <fullName evidence="1">Uncharacterized protein</fullName>
    </submittedName>
</protein>
<comment type="caution">
    <text evidence="1">The sequence shown here is derived from an EMBL/GenBank/DDBJ whole genome shotgun (WGS) entry which is preliminary data.</text>
</comment>
<name>A0A5J4WQN2_9EUKA</name>
<sequence length="266" mass="29358">MFNHTILRFYRKSYVHNCRYKDAQLRVRTGNELNNGFNLFKSSTPENVIKYAAIDSNGDTLTELFVHKSDNDFAEIIAYSLAQIDVSQTFAPASIVLVQLNTQSAFPVKLIHDNAASFYSASVPAIKVKAVLLIYNANLPARIVIWQLTQQVYTIEHVPVPLASNGARDKWSMLSVLHLVLNMWKCNLNIMLNNVITTMGFFSGLKNFGSKILNGIKKTAGWVAPTLSKVMGALAVPVSTLHPGIVGIMGTVGNIAGKVDSYLNKR</sequence>
<gene>
    <name evidence="1" type="ORF">EZS28_007041</name>
</gene>
<dbReference type="AlphaFoldDB" id="A0A5J4WQN2"/>
<accession>A0A5J4WQN2</accession>
<proteinExistence type="predicted"/>
<evidence type="ECO:0000313" key="2">
    <source>
        <dbReference type="Proteomes" id="UP000324800"/>
    </source>
</evidence>
<dbReference type="EMBL" id="SNRW01001180">
    <property type="protein sequence ID" value="KAA6397437.1"/>
    <property type="molecule type" value="Genomic_DNA"/>
</dbReference>
<evidence type="ECO:0000313" key="1">
    <source>
        <dbReference type="EMBL" id="KAA6397437.1"/>
    </source>
</evidence>
<dbReference type="Proteomes" id="UP000324800">
    <property type="component" value="Unassembled WGS sequence"/>
</dbReference>